<protein>
    <submittedName>
        <fullName evidence="1">Uncharacterized protein</fullName>
    </submittedName>
</protein>
<keyword evidence="2" id="KW-1185">Reference proteome</keyword>
<evidence type="ECO:0000313" key="1">
    <source>
        <dbReference type="EMBL" id="GAA1982952.1"/>
    </source>
</evidence>
<dbReference type="Proteomes" id="UP001501116">
    <property type="component" value="Unassembled WGS sequence"/>
</dbReference>
<gene>
    <name evidence="1" type="ORF">GCM10009754_69980</name>
</gene>
<name>A0ABN2S9R7_9PSEU</name>
<organism evidence="1 2">
    <name type="scientific">Amycolatopsis minnesotensis</name>
    <dbReference type="NCBI Taxonomy" id="337894"/>
    <lineage>
        <taxon>Bacteria</taxon>
        <taxon>Bacillati</taxon>
        <taxon>Actinomycetota</taxon>
        <taxon>Actinomycetes</taxon>
        <taxon>Pseudonocardiales</taxon>
        <taxon>Pseudonocardiaceae</taxon>
        <taxon>Amycolatopsis</taxon>
    </lineage>
</organism>
<accession>A0ABN2S9R7</accession>
<dbReference type="EMBL" id="BAAANN010000038">
    <property type="protein sequence ID" value="GAA1982952.1"/>
    <property type="molecule type" value="Genomic_DNA"/>
</dbReference>
<reference evidence="1 2" key="1">
    <citation type="journal article" date="2019" name="Int. J. Syst. Evol. Microbiol.">
        <title>The Global Catalogue of Microorganisms (GCM) 10K type strain sequencing project: providing services to taxonomists for standard genome sequencing and annotation.</title>
        <authorList>
            <consortium name="The Broad Institute Genomics Platform"/>
            <consortium name="The Broad Institute Genome Sequencing Center for Infectious Disease"/>
            <person name="Wu L."/>
            <person name="Ma J."/>
        </authorList>
    </citation>
    <scope>NUCLEOTIDE SEQUENCE [LARGE SCALE GENOMIC DNA]</scope>
    <source>
        <strain evidence="1 2">JCM 14545</strain>
    </source>
</reference>
<proteinExistence type="predicted"/>
<sequence length="145" mass="16167">MLFYGRVMTGEQHYTTESGTAERDAVQHVLEERLAELVVEMDAESDTTRLKMRHGGLSRTAQAQRMLAEVQRVLEMSLACDRAAGMSWSSIGTLSGRPAEELRQHYGAAADELLAAARVDAAARETGELWTRPMPARGQHREFYT</sequence>
<evidence type="ECO:0000313" key="2">
    <source>
        <dbReference type="Proteomes" id="UP001501116"/>
    </source>
</evidence>
<comment type="caution">
    <text evidence="1">The sequence shown here is derived from an EMBL/GenBank/DDBJ whole genome shotgun (WGS) entry which is preliminary data.</text>
</comment>